<dbReference type="STRING" id="27835.A0A0N4YXC7"/>
<gene>
    <name evidence="7" type="ORF">NBR_LOCUS21900</name>
</gene>
<evidence type="ECO:0000256" key="4">
    <source>
        <dbReference type="SAM" id="MobiDB-lite"/>
    </source>
</evidence>
<evidence type="ECO:0000259" key="6">
    <source>
        <dbReference type="PROSITE" id="PS50089"/>
    </source>
</evidence>
<dbReference type="WBParaSite" id="NBR_0002189901-mRNA-1">
    <property type="protein sequence ID" value="NBR_0002189901-mRNA-1"/>
    <property type="gene ID" value="NBR_0002189901"/>
</dbReference>
<dbReference type="InterPro" id="IPR001841">
    <property type="entry name" value="Znf_RING"/>
</dbReference>
<dbReference type="SUPFAM" id="SSF57850">
    <property type="entry name" value="RING/U-box"/>
    <property type="match status" value="1"/>
</dbReference>
<sequence length="249" mass="28133">MSNFVHCMVCFVFPVEGVKFFLSTCGHVACVRCVQKGAMTLKCKVCRKDNPQILEINRNLKPHCANMEKIQLGKEKELRGRFEKLQQFCKEQMGKKQQYKDLDDLTHDPFRTPMLPSRRSFTTSTPFKHPHHRAADATESTIHATHQTDTTGSFSAAGIPVMSMDSGGEVSTLARMTSAMCRDSTASNDTWQNNKVQVPVMRCADYDLRSTSHDQLWHTFEAINAMVGMPTSLSTTRYHVVVIILTITR</sequence>
<evidence type="ECO:0000313" key="9">
    <source>
        <dbReference type="WBParaSite" id="NBR_0002189901-mRNA-1"/>
    </source>
</evidence>
<keyword evidence="8" id="KW-1185">Reference proteome</keyword>
<evidence type="ECO:0000256" key="3">
    <source>
        <dbReference type="PROSITE-ProRule" id="PRU00175"/>
    </source>
</evidence>
<evidence type="ECO:0000313" key="7">
    <source>
        <dbReference type="EMBL" id="VDL86313.1"/>
    </source>
</evidence>
<evidence type="ECO:0000256" key="1">
    <source>
        <dbReference type="ARBA" id="ARBA00022771"/>
    </source>
</evidence>
<dbReference type="AlphaFoldDB" id="A0A0N4YXC7"/>
<evidence type="ECO:0000256" key="5">
    <source>
        <dbReference type="SAM" id="SignalP"/>
    </source>
</evidence>
<feature type="chain" id="PRO_5043126100" evidence="5">
    <location>
        <begin position="18"/>
        <end position="249"/>
    </location>
</feature>
<organism evidence="9">
    <name type="scientific">Nippostrongylus brasiliensis</name>
    <name type="common">Rat hookworm</name>
    <dbReference type="NCBI Taxonomy" id="27835"/>
    <lineage>
        <taxon>Eukaryota</taxon>
        <taxon>Metazoa</taxon>
        <taxon>Ecdysozoa</taxon>
        <taxon>Nematoda</taxon>
        <taxon>Chromadorea</taxon>
        <taxon>Rhabditida</taxon>
        <taxon>Rhabditina</taxon>
        <taxon>Rhabditomorpha</taxon>
        <taxon>Strongyloidea</taxon>
        <taxon>Heligmosomidae</taxon>
        <taxon>Nippostrongylus</taxon>
    </lineage>
</organism>
<keyword evidence="5" id="KW-0732">Signal</keyword>
<evidence type="ECO:0000256" key="2">
    <source>
        <dbReference type="ARBA" id="ARBA00022833"/>
    </source>
</evidence>
<keyword evidence="1 3" id="KW-0863">Zinc-finger</keyword>
<dbReference type="InterPro" id="IPR013083">
    <property type="entry name" value="Znf_RING/FYVE/PHD"/>
</dbReference>
<name>A0A0N4YXC7_NIPBR</name>
<dbReference type="GO" id="GO:0008270">
    <property type="term" value="F:zinc ion binding"/>
    <property type="evidence" value="ECO:0007669"/>
    <property type="project" value="UniProtKB-KW"/>
</dbReference>
<keyword evidence="1 3" id="KW-0479">Metal-binding</keyword>
<reference evidence="9" key="1">
    <citation type="submission" date="2017-02" db="UniProtKB">
        <authorList>
            <consortium name="WormBaseParasite"/>
        </authorList>
    </citation>
    <scope>IDENTIFICATION</scope>
</reference>
<dbReference type="PROSITE" id="PS50089">
    <property type="entry name" value="ZF_RING_2"/>
    <property type="match status" value="1"/>
</dbReference>
<evidence type="ECO:0000313" key="8">
    <source>
        <dbReference type="Proteomes" id="UP000271162"/>
    </source>
</evidence>
<proteinExistence type="predicted"/>
<feature type="signal peptide" evidence="5">
    <location>
        <begin position="1"/>
        <end position="17"/>
    </location>
</feature>
<dbReference type="Proteomes" id="UP000271162">
    <property type="component" value="Unassembled WGS sequence"/>
</dbReference>
<dbReference type="Gene3D" id="3.30.40.10">
    <property type="entry name" value="Zinc/RING finger domain, C3HC4 (zinc finger)"/>
    <property type="match status" value="1"/>
</dbReference>
<keyword evidence="2" id="KW-0862">Zinc</keyword>
<feature type="region of interest" description="Disordered" evidence="4">
    <location>
        <begin position="112"/>
        <end position="142"/>
    </location>
</feature>
<dbReference type="EMBL" id="UYSL01027037">
    <property type="protein sequence ID" value="VDL86313.1"/>
    <property type="molecule type" value="Genomic_DNA"/>
</dbReference>
<accession>A0A0N4YXC7</accession>
<protein>
    <submittedName>
        <fullName evidence="9">RING-type domain-containing protein</fullName>
    </submittedName>
</protein>
<feature type="domain" description="RING-type" evidence="6">
    <location>
        <begin position="7"/>
        <end position="47"/>
    </location>
</feature>
<reference evidence="7 8" key="2">
    <citation type="submission" date="2018-11" db="EMBL/GenBank/DDBJ databases">
        <authorList>
            <consortium name="Pathogen Informatics"/>
        </authorList>
    </citation>
    <scope>NUCLEOTIDE SEQUENCE [LARGE SCALE GENOMIC DNA]</scope>
</reference>